<organism evidence="1 2">
    <name type="scientific">Sorangium cellulosum (strain So ce56)</name>
    <name type="common">Polyangium cellulosum (strain So ce56)</name>
    <dbReference type="NCBI Taxonomy" id="448385"/>
    <lineage>
        <taxon>Bacteria</taxon>
        <taxon>Pseudomonadati</taxon>
        <taxon>Myxococcota</taxon>
        <taxon>Polyangia</taxon>
        <taxon>Polyangiales</taxon>
        <taxon>Polyangiaceae</taxon>
        <taxon>Sorangium</taxon>
    </lineage>
</organism>
<dbReference type="HOGENOM" id="CLU_2556479_0_0_7"/>
<dbReference type="BioCyc" id="SCEL448385:SCE_RS00750-MONOMER"/>
<name>A9GLP2_SORC5</name>
<gene>
    <name evidence="1" type="ordered locus">sce0145</name>
</gene>
<dbReference type="EMBL" id="AM746676">
    <property type="protein sequence ID" value="CAN90302.1"/>
    <property type="molecule type" value="Genomic_DNA"/>
</dbReference>
<proteinExistence type="predicted"/>
<dbReference type="AlphaFoldDB" id="A9GLP2"/>
<dbReference type="OrthoDB" id="5522676at2"/>
<dbReference type="KEGG" id="scl:sce0145"/>
<dbReference type="RefSeq" id="WP_012232780.1">
    <property type="nucleotide sequence ID" value="NC_010162.1"/>
</dbReference>
<protein>
    <submittedName>
        <fullName evidence="1">Uncharacterized protein</fullName>
    </submittedName>
</protein>
<dbReference type="Proteomes" id="UP000002139">
    <property type="component" value="Chromosome"/>
</dbReference>
<accession>A9GLP2</accession>
<evidence type="ECO:0000313" key="2">
    <source>
        <dbReference type="Proteomes" id="UP000002139"/>
    </source>
</evidence>
<reference evidence="1 2" key="1">
    <citation type="journal article" date="2007" name="Nat. Biotechnol.">
        <title>Complete genome sequence of the myxobacterium Sorangium cellulosum.</title>
        <authorList>
            <person name="Schneiker S."/>
            <person name="Perlova O."/>
            <person name="Kaiser O."/>
            <person name="Gerth K."/>
            <person name="Alici A."/>
            <person name="Altmeyer M.O."/>
            <person name="Bartels D."/>
            <person name="Bekel T."/>
            <person name="Beyer S."/>
            <person name="Bode E."/>
            <person name="Bode H.B."/>
            <person name="Bolten C.J."/>
            <person name="Choudhuri J.V."/>
            <person name="Doss S."/>
            <person name="Elnakady Y.A."/>
            <person name="Frank B."/>
            <person name="Gaigalat L."/>
            <person name="Goesmann A."/>
            <person name="Groeger C."/>
            <person name="Gross F."/>
            <person name="Jelsbak L."/>
            <person name="Jelsbak L."/>
            <person name="Kalinowski J."/>
            <person name="Kegler C."/>
            <person name="Knauber T."/>
            <person name="Konietzny S."/>
            <person name="Kopp M."/>
            <person name="Krause L."/>
            <person name="Krug D."/>
            <person name="Linke B."/>
            <person name="Mahmud T."/>
            <person name="Martinez-Arias R."/>
            <person name="McHardy A.C."/>
            <person name="Merai M."/>
            <person name="Meyer F."/>
            <person name="Mormann S."/>
            <person name="Munoz-Dorado J."/>
            <person name="Perez J."/>
            <person name="Pradella S."/>
            <person name="Rachid S."/>
            <person name="Raddatz G."/>
            <person name="Rosenau F."/>
            <person name="Rueckert C."/>
            <person name="Sasse F."/>
            <person name="Scharfe M."/>
            <person name="Schuster S.C."/>
            <person name="Suen G."/>
            <person name="Treuner-Lange A."/>
            <person name="Velicer G.J."/>
            <person name="Vorholter F.-J."/>
            <person name="Weissman K.J."/>
            <person name="Welch R.D."/>
            <person name="Wenzel S.C."/>
            <person name="Whitworth D.E."/>
            <person name="Wilhelm S."/>
            <person name="Wittmann C."/>
            <person name="Bloecker H."/>
            <person name="Puehler A."/>
            <person name="Mueller R."/>
        </authorList>
    </citation>
    <scope>NUCLEOTIDE SEQUENCE [LARGE SCALE GENOMIC DNA]</scope>
    <source>
        <strain evidence="2">So ce56</strain>
    </source>
</reference>
<evidence type="ECO:0000313" key="1">
    <source>
        <dbReference type="EMBL" id="CAN90302.1"/>
    </source>
</evidence>
<sequence>MSDRAEKRRVLTEEDMTFIAEQLRILDAYPGVVPWSRAELWAAVLDAQLSAKTRREREAVAEVRGALRVLDVLERHFLRK</sequence>
<keyword evidence="2" id="KW-1185">Reference proteome</keyword>